<evidence type="ECO:0000313" key="1">
    <source>
        <dbReference type="EMBL" id="EHJ11777.1"/>
    </source>
</evidence>
<dbReference type="EMBL" id="AESD01000522">
    <property type="protein sequence ID" value="EHJ11777.1"/>
    <property type="molecule type" value="Genomic_DNA"/>
</dbReference>
<accession>G5J7R2</accession>
<dbReference type="InterPro" id="IPR002347">
    <property type="entry name" value="SDR_fam"/>
</dbReference>
<evidence type="ECO:0008006" key="3">
    <source>
        <dbReference type="Google" id="ProtNLM"/>
    </source>
</evidence>
<sequence>MIVITGVTKGLGRALCEGFNELGHTVVGCGRSLNEIEKLNHLY</sequence>
<dbReference type="InterPro" id="IPR036291">
    <property type="entry name" value="NAD(P)-bd_dom_sf"/>
</dbReference>
<dbReference type="SUPFAM" id="SSF51735">
    <property type="entry name" value="NAD(P)-binding Rossmann-fold domains"/>
    <property type="match status" value="1"/>
</dbReference>
<dbReference type="Proteomes" id="UP000003477">
    <property type="component" value="Unassembled WGS sequence"/>
</dbReference>
<reference evidence="1 2" key="1">
    <citation type="journal article" date="2011" name="Front. Microbiol.">
        <title>Two Strains of Crocosphaera watsonii with Highly Conserved Genomes are Distinguished by Strain-Specific Features.</title>
        <authorList>
            <person name="Bench S.R."/>
            <person name="Ilikchyan I.N."/>
            <person name="Tripp H.J."/>
            <person name="Zehr J.P."/>
        </authorList>
    </citation>
    <scope>NUCLEOTIDE SEQUENCE [LARGE SCALE GENOMIC DNA]</scope>
    <source>
        <strain evidence="1 2">WH 0003</strain>
    </source>
</reference>
<dbReference type="Gene3D" id="3.40.50.720">
    <property type="entry name" value="NAD(P)-binding Rossmann-like Domain"/>
    <property type="match status" value="1"/>
</dbReference>
<evidence type="ECO:0000313" key="2">
    <source>
        <dbReference type="Proteomes" id="UP000003477"/>
    </source>
</evidence>
<gene>
    <name evidence="1" type="ORF">CWATWH0003_3498</name>
</gene>
<organism evidence="1 2">
    <name type="scientific">Crocosphaera watsonii WH 0003</name>
    <dbReference type="NCBI Taxonomy" id="423471"/>
    <lineage>
        <taxon>Bacteria</taxon>
        <taxon>Bacillati</taxon>
        <taxon>Cyanobacteriota</taxon>
        <taxon>Cyanophyceae</taxon>
        <taxon>Oscillatoriophycideae</taxon>
        <taxon>Chroococcales</taxon>
        <taxon>Aphanothecaceae</taxon>
        <taxon>Crocosphaera</taxon>
    </lineage>
</organism>
<protein>
    <recommendedName>
        <fullName evidence="3">Short-chain dehydrogenase/reductase SDR</fullName>
    </recommendedName>
</protein>
<name>G5J7R2_CROWT</name>
<proteinExistence type="predicted"/>
<dbReference type="Pfam" id="PF00106">
    <property type="entry name" value="adh_short"/>
    <property type="match status" value="1"/>
</dbReference>
<comment type="caution">
    <text evidence="1">The sequence shown here is derived from an EMBL/GenBank/DDBJ whole genome shotgun (WGS) entry which is preliminary data.</text>
</comment>
<dbReference type="AlphaFoldDB" id="G5J7R2"/>
<dbReference type="PATRIC" id="fig|423471.3.peg.3280"/>